<protein>
    <submittedName>
        <fullName evidence="1">Uncharacterized protein</fullName>
    </submittedName>
</protein>
<evidence type="ECO:0000313" key="1">
    <source>
        <dbReference type="EMBL" id="KKN75933.1"/>
    </source>
</evidence>
<comment type="caution">
    <text evidence="1">The sequence shown here is derived from an EMBL/GenBank/DDBJ whole genome shotgun (WGS) entry which is preliminary data.</text>
</comment>
<sequence>MEIQVDSLQTKNMILALCLNARLAGGTTNEVFATMRTAIVIAEAIEIKEPVKPKEKKDAKK</sequence>
<name>A0A0F9WCL5_9ZZZZ</name>
<accession>A0A0F9WCL5</accession>
<gene>
    <name evidence="1" type="ORF">LCGC14_0376410</name>
</gene>
<dbReference type="EMBL" id="LAZR01000302">
    <property type="protein sequence ID" value="KKN75933.1"/>
    <property type="molecule type" value="Genomic_DNA"/>
</dbReference>
<proteinExistence type="predicted"/>
<reference evidence="1" key="1">
    <citation type="journal article" date="2015" name="Nature">
        <title>Complex archaea that bridge the gap between prokaryotes and eukaryotes.</title>
        <authorList>
            <person name="Spang A."/>
            <person name="Saw J.H."/>
            <person name="Jorgensen S.L."/>
            <person name="Zaremba-Niedzwiedzka K."/>
            <person name="Martijn J."/>
            <person name="Lind A.E."/>
            <person name="van Eijk R."/>
            <person name="Schleper C."/>
            <person name="Guy L."/>
            <person name="Ettema T.J."/>
        </authorList>
    </citation>
    <scope>NUCLEOTIDE SEQUENCE</scope>
</reference>
<dbReference type="AlphaFoldDB" id="A0A0F9WCL5"/>
<organism evidence="1">
    <name type="scientific">marine sediment metagenome</name>
    <dbReference type="NCBI Taxonomy" id="412755"/>
    <lineage>
        <taxon>unclassified sequences</taxon>
        <taxon>metagenomes</taxon>
        <taxon>ecological metagenomes</taxon>
    </lineage>
</organism>